<evidence type="ECO:0000313" key="8">
    <source>
        <dbReference type="Proteomes" id="UP000250790"/>
    </source>
</evidence>
<comment type="subcellular location">
    <subcellularLocation>
        <location evidence="1">Membrane</location>
        <topology evidence="1">Multi-pass membrane protein</topology>
    </subcellularLocation>
</comment>
<feature type="transmembrane region" description="Helical" evidence="5">
    <location>
        <begin position="56"/>
        <end position="74"/>
    </location>
</feature>
<feature type="transmembrane region" description="Helical" evidence="5">
    <location>
        <begin position="142"/>
        <end position="160"/>
    </location>
</feature>
<evidence type="ECO:0000256" key="5">
    <source>
        <dbReference type="SAM" id="Phobius"/>
    </source>
</evidence>
<feature type="transmembrane region" description="Helical" evidence="5">
    <location>
        <begin position="172"/>
        <end position="205"/>
    </location>
</feature>
<keyword evidence="2 5" id="KW-0812">Transmembrane</keyword>
<dbReference type="Proteomes" id="UP000250790">
    <property type="component" value="Unassembled WGS sequence"/>
</dbReference>
<dbReference type="PANTHER" id="PTHR37422">
    <property type="entry name" value="TEICHURONIC ACID BIOSYNTHESIS PROTEIN TUAE"/>
    <property type="match status" value="1"/>
</dbReference>
<feature type="transmembrane region" description="Helical" evidence="5">
    <location>
        <begin position="357"/>
        <end position="377"/>
    </location>
</feature>
<keyword evidence="4 5" id="KW-0472">Membrane</keyword>
<dbReference type="AlphaFoldDB" id="A0A315FQH0"/>
<dbReference type="Pfam" id="PF04932">
    <property type="entry name" value="Wzy_C"/>
    <property type="match status" value="1"/>
</dbReference>
<feature type="transmembrane region" description="Helical" evidence="5">
    <location>
        <begin position="326"/>
        <end position="345"/>
    </location>
</feature>
<feature type="transmembrane region" description="Helical" evidence="5">
    <location>
        <begin position="107"/>
        <end position="130"/>
    </location>
</feature>
<feature type="transmembrane region" description="Helical" evidence="5">
    <location>
        <begin position="217"/>
        <end position="235"/>
    </location>
</feature>
<evidence type="ECO:0000256" key="4">
    <source>
        <dbReference type="ARBA" id="ARBA00023136"/>
    </source>
</evidence>
<dbReference type="EMBL" id="NESN01000001">
    <property type="protein sequence ID" value="PUE55507.1"/>
    <property type="molecule type" value="Genomic_DNA"/>
</dbReference>
<keyword evidence="8" id="KW-1185">Reference proteome</keyword>
<dbReference type="OrthoDB" id="8576060at2"/>
<reference evidence="7 8" key="1">
    <citation type="submission" date="2017-04" db="EMBL/GenBank/DDBJ databases">
        <title>Unexpected and diverse lifestyles within the genus Limnohabitans.</title>
        <authorList>
            <person name="Kasalicky V."/>
            <person name="Mehrshad M."/>
            <person name="Andrei S.-A."/>
            <person name="Salcher M."/>
            <person name="Kratochvilova H."/>
            <person name="Simek K."/>
            <person name="Ghai R."/>
        </authorList>
    </citation>
    <scope>NUCLEOTIDE SEQUENCE [LARGE SCALE GENOMIC DNA]</scope>
    <source>
        <strain evidence="7 8">II-B4</strain>
    </source>
</reference>
<accession>A0A315FQH0</accession>
<feature type="transmembrane region" description="Helical" evidence="5">
    <location>
        <begin position="81"/>
        <end position="101"/>
    </location>
</feature>
<feature type="domain" description="O-antigen ligase-related" evidence="6">
    <location>
        <begin position="178"/>
        <end position="332"/>
    </location>
</feature>
<dbReference type="PANTHER" id="PTHR37422:SF23">
    <property type="entry name" value="TEICHURONIC ACID BIOSYNTHESIS PROTEIN TUAE"/>
    <property type="match status" value="1"/>
</dbReference>
<evidence type="ECO:0000256" key="3">
    <source>
        <dbReference type="ARBA" id="ARBA00022989"/>
    </source>
</evidence>
<dbReference type="InterPro" id="IPR007016">
    <property type="entry name" value="O-antigen_ligase-rel_domated"/>
</dbReference>
<dbReference type="GO" id="GO:0016020">
    <property type="term" value="C:membrane"/>
    <property type="evidence" value="ECO:0007669"/>
    <property type="project" value="UniProtKB-SubCell"/>
</dbReference>
<sequence>MNLFLNTGLFLMSALSLGFRPVLALFGLLFACIGIYKLVALPRSANMQRVHSQEWPVLVGLLVLALCLTALNLFHGERWAIYHLPVAIFLTLPIFWALSSYDANPHAFWAGASAGALIAAAIAGYEVLLLGAERAGYLVHNPIPFGSIAMCLAAASVIGYESKQRLRSWLNVWALTGLMAGVIAAVLSGSKGCLLALPVLAYLVYIKCIRPLAIARVWLLLSVLLALSVLTFLAADSYLVSRVQDAARGAMIWLDNGQVVEGSVGPRLELIRFAFDTAMINPLTGIGRDSMVSMLQASATNGAYDPFIAQLHTVHNELLNIWVTKGLLGLLAMSSMYGLSLWYFWRIRHHADTHVQNIGLMGMSLCLMYLIFGLSEVALQLTFFRNFFLVTLVCLLGMAHAHKSQHTNS</sequence>
<name>A0A315FQH0_9BURK</name>
<dbReference type="InterPro" id="IPR051533">
    <property type="entry name" value="WaaL-like"/>
</dbReference>
<keyword evidence="3 5" id="KW-1133">Transmembrane helix</keyword>
<proteinExistence type="predicted"/>
<evidence type="ECO:0000256" key="1">
    <source>
        <dbReference type="ARBA" id="ARBA00004141"/>
    </source>
</evidence>
<evidence type="ECO:0000313" key="7">
    <source>
        <dbReference type="EMBL" id="PUE55507.1"/>
    </source>
</evidence>
<feature type="transmembrane region" description="Helical" evidence="5">
    <location>
        <begin position="9"/>
        <end position="36"/>
    </location>
</feature>
<protein>
    <recommendedName>
        <fullName evidence="6">O-antigen ligase-related domain-containing protein</fullName>
    </recommendedName>
</protein>
<evidence type="ECO:0000259" key="6">
    <source>
        <dbReference type="Pfam" id="PF04932"/>
    </source>
</evidence>
<comment type="caution">
    <text evidence="7">The sequence shown here is derived from an EMBL/GenBank/DDBJ whole genome shotgun (WGS) entry which is preliminary data.</text>
</comment>
<organism evidence="7 8">
    <name type="scientific">Limnohabitans parvus II-B4</name>
    <dbReference type="NCBI Taxonomy" id="1293052"/>
    <lineage>
        <taxon>Bacteria</taxon>
        <taxon>Pseudomonadati</taxon>
        <taxon>Pseudomonadota</taxon>
        <taxon>Betaproteobacteria</taxon>
        <taxon>Burkholderiales</taxon>
        <taxon>Comamonadaceae</taxon>
        <taxon>Limnohabitans</taxon>
    </lineage>
</organism>
<gene>
    <name evidence="7" type="ORF">B9Z37_02815</name>
</gene>
<evidence type="ECO:0000256" key="2">
    <source>
        <dbReference type="ARBA" id="ARBA00022692"/>
    </source>
</evidence>